<keyword evidence="3" id="KW-0805">Transcription regulation</keyword>
<dbReference type="InterPro" id="IPR014864">
    <property type="entry name" value="TF_NikR_Ni-bd_C"/>
</dbReference>
<dbReference type="GO" id="GO:0003677">
    <property type="term" value="F:DNA binding"/>
    <property type="evidence" value="ECO:0007669"/>
    <property type="project" value="InterPro"/>
</dbReference>
<feature type="domain" description="Transcription factor NikR nickel binding C-terminal" evidence="6">
    <location>
        <begin position="56"/>
        <end position="108"/>
    </location>
</feature>
<evidence type="ECO:0000313" key="7">
    <source>
        <dbReference type="EMBL" id="GAI11673.1"/>
    </source>
</evidence>
<accession>X1KY72</accession>
<gene>
    <name evidence="7" type="ORF">S06H3_23889</name>
</gene>
<protein>
    <recommendedName>
        <fullName evidence="6">Transcription factor NikR nickel binding C-terminal domain-containing protein</fullName>
    </recommendedName>
</protein>
<keyword evidence="1" id="KW-0533">Nickel</keyword>
<feature type="non-terminal residue" evidence="7">
    <location>
        <position position="109"/>
    </location>
</feature>
<dbReference type="GO" id="GO:0010045">
    <property type="term" value="P:response to nickel cation"/>
    <property type="evidence" value="ECO:0007669"/>
    <property type="project" value="InterPro"/>
</dbReference>
<evidence type="ECO:0000259" key="6">
    <source>
        <dbReference type="Pfam" id="PF08753"/>
    </source>
</evidence>
<evidence type="ECO:0000256" key="3">
    <source>
        <dbReference type="ARBA" id="ARBA00023015"/>
    </source>
</evidence>
<dbReference type="AlphaFoldDB" id="X1KY72"/>
<keyword evidence="2" id="KW-0479">Metal-binding</keyword>
<dbReference type="Pfam" id="PF08753">
    <property type="entry name" value="NikR_C"/>
    <property type="match status" value="1"/>
</dbReference>
<evidence type="ECO:0000256" key="2">
    <source>
        <dbReference type="ARBA" id="ARBA00022723"/>
    </source>
</evidence>
<evidence type="ECO:0000256" key="5">
    <source>
        <dbReference type="ARBA" id="ARBA00023163"/>
    </source>
</evidence>
<organism evidence="7">
    <name type="scientific">marine sediment metagenome</name>
    <dbReference type="NCBI Taxonomy" id="412755"/>
    <lineage>
        <taxon>unclassified sequences</taxon>
        <taxon>metagenomes</taxon>
        <taxon>ecological metagenomes</taxon>
    </lineage>
</organism>
<dbReference type="PANTHER" id="PTHR34719:SF2">
    <property type="entry name" value="NICKEL-RESPONSIVE REGULATOR"/>
    <property type="match status" value="1"/>
</dbReference>
<keyword evidence="4" id="KW-0238">DNA-binding</keyword>
<keyword evidence="5" id="KW-0804">Transcription</keyword>
<dbReference type="GO" id="GO:0006355">
    <property type="term" value="P:regulation of DNA-templated transcription"/>
    <property type="evidence" value="ECO:0007669"/>
    <property type="project" value="InterPro"/>
</dbReference>
<dbReference type="NCBIfam" id="NF002815">
    <property type="entry name" value="PRK02967.1"/>
    <property type="match status" value="1"/>
</dbReference>
<dbReference type="NCBIfam" id="NF002169">
    <property type="entry name" value="PRK01002.1"/>
    <property type="match status" value="1"/>
</dbReference>
<dbReference type="InterPro" id="IPR022988">
    <property type="entry name" value="Ni_resp_reg_NikR"/>
</dbReference>
<proteinExistence type="inferred from homology"/>
<evidence type="ECO:0000256" key="1">
    <source>
        <dbReference type="ARBA" id="ARBA00022596"/>
    </source>
</evidence>
<comment type="caution">
    <text evidence="7">The sequence shown here is derived from an EMBL/GenBank/DDBJ whole genome shotgun (WGS) entry which is preliminary data.</text>
</comment>
<dbReference type="InterPro" id="IPR013321">
    <property type="entry name" value="Arc_rbn_hlx_hlx"/>
</dbReference>
<name>X1KY72_9ZZZZ</name>
<dbReference type="CDD" id="cd22231">
    <property type="entry name" value="RHH_NikR_HicB-like"/>
    <property type="match status" value="1"/>
</dbReference>
<dbReference type="NCBIfam" id="NF003381">
    <property type="entry name" value="PRK04460.1"/>
    <property type="match status" value="1"/>
</dbReference>
<dbReference type="Gene3D" id="3.30.70.1150">
    <property type="entry name" value="ACT-like. Chain A, domain 2"/>
    <property type="match status" value="1"/>
</dbReference>
<dbReference type="InterPro" id="IPR027271">
    <property type="entry name" value="Acetolactate_synth/TF_NikR_C"/>
</dbReference>
<dbReference type="PANTHER" id="PTHR34719">
    <property type="entry name" value="NICKEL-RESPONSIVE REGULATOR"/>
    <property type="match status" value="1"/>
</dbReference>
<evidence type="ECO:0000256" key="4">
    <source>
        <dbReference type="ARBA" id="ARBA00023125"/>
    </source>
</evidence>
<dbReference type="EMBL" id="BARV01013109">
    <property type="protein sequence ID" value="GAI11673.1"/>
    <property type="molecule type" value="Genomic_DNA"/>
</dbReference>
<dbReference type="InterPro" id="IPR045865">
    <property type="entry name" value="ACT-like_dom_sf"/>
</dbReference>
<dbReference type="InterPro" id="IPR010985">
    <property type="entry name" value="Ribbon_hlx_hlx"/>
</dbReference>
<reference evidence="7" key="1">
    <citation type="journal article" date="2014" name="Front. Microbiol.">
        <title>High frequency of phylogenetically diverse reductive dehalogenase-homologous genes in deep subseafloor sedimentary metagenomes.</title>
        <authorList>
            <person name="Kawai M."/>
            <person name="Futagami T."/>
            <person name="Toyoda A."/>
            <person name="Takaki Y."/>
            <person name="Nishi S."/>
            <person name="Hori S."/>
            <person name="Arai W."/>
            <person name="Tsubouchi T."/>
            <person name="Morono Y."/>
            <person name="Uchiyama I."/>
            <person name="Ito T."/>
            <person name="Fujiyama A."/>
            <person name="Inagaki F."/>
            <person name="Takami H."/>
        </authorList>
    </citation>
    <scope>NUCLEOTIDE SEQUENCE</scope>
    <source>
        <strain evidence="7">Expedition CK06-06</strain>
    </source>
</reference>
<dbReference type="SUPFAM" id="SSF55021">
    <property type="entry name" value="ACT-like"/>
    <property type="match status" value="1"/>
</dbReference>
<dbReference type="HAMAP" id="MF_00476">
    <property type="entry name" value="NikR"/>
    <property type="match status" value="1"/>
</dbReference>
<dbReference type="SUPFAM" id="SSF47598">
    <property type="entry name" value="Ribbon-helix-helix"/>
    <property type="match status" value="1"/>
</dbReference>
<sequence>MDILKRFGVSIEESLLKKFDDFIEKHSYGNRSEAIRDLIRKELVDEEWVKSDKKVAGAIVMVYDHHRRELMGNLVNIQHDYQKNIISSQHIHLDHDLCLEVIIVRGKIG</sequence>
<dbReference type="GO" id="GO:0016151">
    <property type="term" value="F:nickel cation binding"/>
    <property type="evidence" value="ECO:0007669"/>
    <property type="project" value="InterPro"/>
</dbReference>
<dbReference type="Gene3D" id="1.10.1220.10">
    <property type="entry name" value="Met repressor-like"/>
    <property type="match status" value="1"/>
</dbReference>
<dbReference type="InterPro" id="IPR050192">
    <property type="entry name" value="CopG/NikR_regulator"/>
</dbReference>